<comment type="caution">
    <text evidence="8">The sequence shown here is derived from an EMBL/GenBank/DDBJ whole genome shotgun (WGS) entry which is preliminary data.</text>
</comment>
<keyword evidence="5 6" id="KW-0472">Membrane</keyword>
<organism evidence="8 9">
    <name type="scientific">Nonomuraea antimicrobica</name>
    <dbReference type="NCBI Taxonomy" id="561173"/>
    <lineage>
        <taxon>Bacteria</taxon>
        <taxon>Bacillati</taxon>
        <taxon>Actinomycetota</taxon>
        <taxon>Actinomycetes</taxon>
        <taxon>Streptosporangiales</taxon>
        <taxon>Streptosporangiaceae</taxon>
        <taxon>Nonomuraea</taxon>
    </lineage>
</organism>
<dbReference type="PROSITE" id="PS50850">
    <property type="entry name" value="MFS"/>
    <property type="match status" value="1"/>
</dbReference>
<dbReference type="Gene3D" id="1.20.1250.20">
    <property type="entry name" value="MFS general substrate transporter like domains"/>
    <property type="match status" value="1"/>
</dbReference>
<accession>A0ABP7D6H2</accession>
<keyword evidence="4 6" id="KW-1133">Transmembrane helix</keyword>
<dbReference type="InterPro" id="IPR036259">
    <property type="entry name" value="MFS_trans_sf"/>
</dbReference>
<comment type="subcellular location">
    <subcellularLocation>
        <location evidence="1">Cell membrane</location>
        <topology evidence="1">Multi-pass membrane protein</topology>
    </subcellularLocation>
</comment>
<dbReference type="RefSeq" id="WP_344890366.1">
    <property type="nucleotide sequence ID" value="NZ_BAAAZP010000163.1"/>
</dbReference>
<evidence type="ECO:0000256" key="1">
    <source>
        <dbReference type="ARBA" id="ARBA00004651"/>
    </source>
</evidence>
<dbReference type="EMBL" id="BAAAZP010000163">
    <property type="protein sequence ID" value="GAA3701545.1"/>
    <property type="molecule type" value="Genomic_DNA"/>
</dbReference>
<feature type="domain" description="Major facilitator superfamily (MFS) profile" evidence="7">
    <location>
        <begin position="13"/>
        <end position="137"/>
    </location>
</feature>
<feature type="transmembrane region" description="Helical" evidence="6">
    <location>
        <begin position="47"/>
        <end position="66"/>
    </location>
</feature>
<evidence type="ECO:0000256" key="2">
    <source>
        <dbReference type="ARBA" id="ARBA00022475"/>
    </source>
</evidence>
<dbReference type="InterPro" id="IPR020846">
    <property type="entry name" value="MFS_dom"/>
</dbReference>
<evidence type="ECO:0000256" key="4">
    <source>
        <dbReference type="ARBA" id="ARBA00022989"/>
    </source>
</evidence>
<dbReference type="InterPro" id="IPR050189">
    <property type="entry name" value="MFS_Efflux_Transporters"/>
</dbReference>
<evidence type="ECO:0000256" key="3">
    <source>
        <dbReference type="ARBA" id="ARBA00022692"/>
    </source>
</evidence>
<evidence type="ECO:0000256" key="6">
    <source>
        <dbReference type="SAM" id="Phobius"/>
    </source>
</evidence>
<dbReference type="SUPFAM" id="SSF103473">
    <property type="entry name" value="MFS general substrate transporter"/>
    <property type="match status" value="1"/>
</dbReference>
<feature type="transmembrane region" description="Helical" evidence="6">
    <location>
        <begin position="78"/>
        <end position="97"/>
    </location>
</feature>
<gene>
    <name evidence="8" type="ORF">GCM10022224_079270</name>
</gene>
<dbReference type="Pfam" id="PF07690">
    <property type="entry name" value="MFS_1"/>
    <property type="match status" value="1"/>
</dbReference>
<keyword evidence="2" id="KW-1003">Cell membrane</keyword>
<dbReference type="Proteomes" id="UP001500902">
    <property type="component" value="Unassembled WGS sequence"/>
</dbReference>
<keyword evidence="3 6" id="KW-0812">Transmembrane</keyword>
<dbReference type="InterPro" id="IPR011701">
    <property type="entry name" value="MFS"/>
</dbReference>
<evidence type="ECO:0000313" key="9">
    <source>
        <dbReference type="Proteomes" id="UP001500902"/>
    </source>
</evidence>
<evidence type="ECO:0000313" key="8">
    <source>
        <dbReference type="EMBL" id="GAA3701545.1"/>
    </source>
</evidence>
<dbReference type="PANTHER" id="PTHR43124">
    <property type="entry name" value="PURINE EFFLUX PUMP PBUE"/>
    <property type="match status" value="1"/>
</dbReference>
<reference evidence="9" key="1">
    <citation type="journal article" date="2019" name="Int. J. Syst. Evol. Microbiol.">
        <title>The Global Catalogue of Microorganisms (GCM) 10K type strain sequencing project: providing services to taxonomists for standard genome sequencing and annotation.</title>
        <authorList>
            <consortium name="The Broad Institute Genomics Platform"/>
            <consortium name="The Broad Institute Genome Sequencing Center for Infectious Disease"/>
            <person name="Wu L."/>
            <person name="Ma J."/>
        </authorList>
    </citation>
    <scope>NUCLEOTIDE SEQUENCE [LARGE SCALE GENOMIC DNA]</scope>
    <source>
        <strain evidence="9">JCM 16904</strain>
    </source>
</reference>
<protein>
    <recommendedName>
        <fullName evidence="7">Major facilitator superfamily (MFS) profile domain-containing protein</fullName>
    </recommendedName>
</protein>
<proteinExistence type="predicted"/>
<evidence type="ECO:0000259" key="7">
    <source>
        <dbReference type="PROSITE" id="PS50850"/>
    </source>
</evidence>
<evidence type="ECO:0000256" key="5">
    <source>
        <dbReference type="ARBA" id="ARBA00023136"/>
    </source>
</evidence>
<sequence length="137" mass="14264">MTTESTKWRGVAVVGALMLGAFAFNTTENLPIGILNLMSDDLGQSLSAIGLLVSGYGLTVALVSVPIATMTRSVPRRLVLCVLLATLFLASVVAALVSSYWVLLASRLVTAMAQALFWAVMGPSRSACFPRASAGAS</sequence>
<dbReference type="PANTHER" id="PTHR43124:SF4">
    <property type="entry name" value="SUGAR EFFLUX TRANSPORTER"/>
    <property type="match status" value="1"/>
</dbReference>
<name>A0ABP7D6H2_9ACTN</name>
<keyword evidence="9" id="KW-1185">Reference proteome</keyword>